<organism evidence="1">
    <name type="scientific">uncultured Caudovirales phage</name>
    <dbReference type="NCBI Taxonomy" id="2100421"/>
    <lineage>
        <taxon>Viruses</taxon>
        <taxon>Duplodnaviria</taxon>
        <taxon>Heunggongvirae</taxon>
        <taxon>Uroviricota</taxon>
        <taxon>Caudoviricetes</taxon>
        <taxon>Peduoviridae</taxon>
        <taxon>Maltschvirus</taxon>
        <taxon>Maltschvirus maltsch</taxon>
    </lineage>
</organism>
<sequence length="208" mass="24335">MKGFFEELENRFAQLRLDEALRKLRDLKMKGYLEEFENSFGKFPDLKMNHHLEDLEKHLKNFEFDERLKELEEIEKRDYMIIARVLSNSIMKFLGDFNFTDPVAKKMVFEFCRGYKVATDLFLSKEITPRSLDDLEISGLSVVKGHFTRGYMTALNLLKITIELMKEEVRSDDDMDDDTCRGAHHYYEQWGGKLDGIAKAINIGIAGE</sequence>
<accession>A0A6J5S492</accession>
<proteinExistence type="predicted"/>
<protein>
    <submittedName>
        <fullName evidence="1">Uncharacterized protein</fullName>
    </submittedName>
</protein>
<reference evidence="1" key="1">
    <citation type="submission" date="2020-05" db="EMBL/GenBank/DDBJ databases">
        <authorList>
            <person name="Chiriac C."/>
            <person name="Salcher M."/>
            <person name="Ghai R."/>
            <person name="Kavagutti S V."/>
        </authorList>
    </citation>
    <scope>NUCLEOTIDE SEQUENCE</scope>
</reference>
<gene>
    <name evidence="1" type="ORF">UFOVP1361_9</name>
</gene>
<dbReference type="EMBL" id="LR797308">
    <property type="protein sequence ID" value="CAB4201953.1"/>
    <property type="molecule type" value="Genomic_DNA"/>
</dbReference>
<evidence type="ECO:0000313" key="1">
    <source>
        <dbReference type="EMBL" id="CAB4201953.1"/>
    </source>
</evidence>
<name>A0A6J5S492_9CAUD</name>